<evidence type="ECO:0000256" key="7">
    <source>
        <dbReference type="ARBA" id="ARBA00023211"/>
    </source>
</evidence>
<reference evidence="11" key="1">
    <citation type="submission" date="2020-08" db="EMBL/GenBank/DDBJ databases">
        <title>Whole genome shotgun sequence of Actinocatenispora sera NBRC 101916.</title>
        <authorList>
            <person name="Komaki H."/>
            <person name="Tamura T."/>
        </authorList>
    </citation>
    <scope>NUCLEOTIDE SEQUENCE</scope>
    <source>
        <strain evidence="11">NBRC 101916</strain>
    </source>
</reference>
<keyword evidence="6" id="KW-0342">GTP-binding</keyword>
<dbReference type="NCBIfam" id="TIGR01916">
    <property type="entry name" value="F420_cofE"/>
    <property type="match status" value="1"/>
</dbReference>
<feature type="region of interest" description="Disordered" evidence="9">
    <location>
        <begin position="1"/>
        <end position="47"/>
    </location>
</feature>
<keyword evidence="7" id="KW-0464">Manganese</keyword>
<dbReference type="NCBIfam" id="NF009810">
    <property type="entry name" value="PRK13294.1"/>
    <property type="match status" value="1"/>
</dbReference>
<keyword evidence="1 11" id="KW-0436">Ligase</keyword>
<dbReference type="SUPFAM" id="SSF55469">
    <property type="entry name" value="FMN-dependent nitroreductase-like"/>
    <property type="match status" value="1"/>
</dbReference>
<dbReference type="InterPro" id="IPR000415">
    <property type="entry name" value="Nitroreductase-like"/>
</dbReference>
<dbReference type="GO" id="GO:0016491">
    <property type="term" value="F:oxidoreductase activity"/>
    <property type="evidence" value="ECO:0007669"/>
    <property type="project" value="InterPro"/>
</dbReference>
<dbReference type="EMBL" id="AP023354">
    <property type="protein sequence ID" value="BCJ28392.1"/>
    <property type="molecule type" value="Genomic_DNA"/>
</dbReference>
<sequence>MAEPAAPAGPSPRPGPATPGGTEPTGAATPGGTEPTGAANSGGTERAGAATRIEVLPLAGIGEVTPGDDLGAMIAKLGAGLRDDDILVVTSKIVSKAEGRLVPAPADPEGREAARQEAVTAETVRVVATRGRTRIVQTRHGLVLAAAGVDASNVDTSQLVLLPVDPDASARALRAELGARLGIRVAVVVTDTMGRTWRNGQTDVAIGAAGLAPLRDHRGQTDPYGNDLSVTAAAVIDELAAAADLVKGKTSGVPVAVVRGLGPVAADDGPGAAALVRPSAEDMFSLGTAEARAAGRRDVLAARLAGDELSDEPVPDPAVRRAVVVMRGQASEPDLWRYVRVSSPAARRALTELLPGEIDTDLVSRAPVLLVVFRTESMDAFDLDDEDPEMIAAVLRQMDGIACAADALAAEGLVHVMVTPGLIDPPDPVALGAALDVPASWQFLGAIAAGFPAHPVVPADDDPSDAYLER</sequence>
<feature type="compositionally biased region" description="Low complexity" evidence="9">
    <location>
        <begin position="19"/>
        <end position="39"/>
    </location>
</feature>
<dbReference type="PANTHER" id="PTHR47917">
    <property type="match status" value="1"/>
</dbReference>
<gene>
    <name evidence="11" type="primary">fbiB</name>
    <name evidence="11" type="ORF">Asera_25000</name>
</gene>
<protein>
    <submittedName>
        <fullName evidence="11">Coenzyme F420:L-glutamate ligase</fullName>
    </submittedName>
</protein>
<dbReference type="GO" id="GO:0005525">
    <property type="term" value="F:GTP binding"/>
    <property type="evidence" value="ECO:0007669"/>
    <property type="project" value="UniProtKB-KW"/>
</dbReference>
<evidence type="ECO:0000313" key="12">
    <source>
        <dbReference type="Proteomes" id="UP000680750"/>
    </source>
</evidence>
<keyword evidence="2" id="KW-0479">Metal-binding</keyword>
<name>A0A810L161_9ACTN</name>
<evidence type="ECO:0000313" key="11">
    <source>
        <dbReference type="EMBL" id="BCJ28392.1"/>
    </source>
</evidence>
<dbReference type="GO" id="GO:0046872">
    <property type="term" value="F:metal ion binding"/>
    <property type="evidence" value="ECO:0007669"/>
    <property type="project" value="UniProtKB-KW"/>
</dbReference>
<proteinExistence type="predicted"/>
<evidence type="ECO:0000256" key="3">
    <source>
        <dbReference type="ARBA" id="ARBA00022741"/>
    </source>
</evidence>
<dbReference type="Gene3D" id="3.90.1660.10">
    <property type="entry name" value="CofE-like domain"/>
    <property type="match status" value="1"/>
</dbReference>
<feature type="domain" description="Coenzyme F420:L-glutamate ligase-like" evidence="10">
    <location>
        <begin position="62"/>
        <end position="260"/>
    </location>
</feature>
<dbReference type="Pfam" id="PF01996">
    <property type="entry name" value="F420_ligase"/>
    <property type="match status" value="1"/>
</dbReference>
<evidence type="ECO:0000256" key="6">
    <source>
        <dbReference type="ARBA" id="ARBA00023134"/>
    </source>
</evidence>
<dbReference type="SUPFAM" id="SSF144010">
    <property type="entry name" value="CofE-like"/>
    <property type="match status" value="1"/>
</dbReference>
<evidence type="ECO:0000256" key="5">
    <source>
        <dbReference type="ARBA" id="ARBA00022958"/>
    </source>
</evidence>
<evidence type="ECO:0000256" key="4">
    <source>
        <dbReference type="ARBA" id="ARBA00022842"/>
    </source>
</evidence>
<feature type="compositionally biased region" description="Pro residues" evidence="9">
    <location>
        <begin position="7"/>
        <end position="17"/>
    </location>
</feature>
<dbReference type="OrthoDB" id="9788295at2"/>
<organism evidence="11 12">
    <name type="scientific">Actinocatenispora sera</name>
    <dbReference type="NCBI Taxonomy" id="390989"/>
    <lineage>
        <taxon>Bacteria</taxon>
        <taxon>Bacillati</taxon>
        <taxon>Actinomycetota</taxon>
        <taxon>Actinomycetes</taxon>
        <taxon>Micromonosporales</taxon>
        <taxon>Micromonosporaceae</taxon>
        <taxon>Actinocatenispora</taxon>
    </lineage>
</organism>
<keyword evidence="3" id="KW-0547">Nucleotide-binding</keyword>
<dbReference type="Gene3D" id="3.40.109.10">
    <property type="entry name" value="NADH Oxidase"/>
    <property type="match status" value="1"/>
</dbReference>
<dbReference type="PANTHER" id="PTHR47917:SF1">
    <property type="entry name" value="COENZYME F420:L-GLUTAMATE LIGASE"/>
    <property type="match status" value="1"/>
</dbReference>
<dbReference type="KEGG" id="aser:Asera_25000"/>
<keyword evidence="4" id="KW-0460">Magnesium</keyword>
<dbReference type="GO" id="GO:0052618">
    <property type="term" value="F:coenzyme F420-0:L-glutamate ligase activity"/>
    <property type="evidence" value="ECO:0007669"/>
    <property type="project" value="TreeGrafter"/>
</dbReference>
<dbReference type="Proteomes" id="UP000680750">
    <property type="component" value="Chromosome"/>
</dbReference>
<evidence type="ECO:0000256" key="9">
    <source>
        <dbReference type="SAM" id="MobiDB-lite"/>
    </source>
</evidence>
<dbReference type="InterPro" id="IPR002847">
    <property type="entry name" value="F420-0_gamma-glut_ligase-dom"/>
</dbReference>
<dbReference type="AlphaFoldDB" id="A0A810L161"/>
<keyword evidence="12" id="KW-1185">Reference proteome</keyword>
<evidence type="ECO:0000256" key="8">
    <source>
        <dbReference type="ARBA" id="ARBA00023268"/>
    </source>
</evidence>
<accession>A0A810L161</accession>
<keyword evidence="5" id="KW-0630">Potassium</keyword>
<evidence type="ECO:0000259" key="10">
    <source>
        <dbReference type="Pfam" id="PF01996"/>
    </source>
</evidence>
<dbReference type="InterPro" id="IPR008225">
    <property type="entry name" value="F420-0_g-glutamyl_ligase"/>
</dbReference>
<evidence type="ECO:0000256" key="1">
    <source>
        <dbReference type="ARBA" id="ARBA00022598"/>
    </source>
</evidence>
<evidence type="ECO:0000256" key="2">
    <source>
        <dbReference type="ARBA" id="ARBA00022723"/>
    </source>
</evidence>
<keyword evidence="8" id="KW-0511">Multifunctional enzyme</keyword>
<dbReference type="Gene3D" id="3.30.1330.100">
    <property type="entry name" value="CofE-like"/>
    <property type="match status" value="1"/>
</dbReference>